<dbReference type="PANTHER" id="PTHR30349">
    <property type="entry name" value="PHAGE INTEGRASE-RELATED"/>
    <property type="match status" value="1"/>
</dbReference>
<dbReference type="GO" id="GO:0007059">
    <property type="term" value="P:chromosome segregation"/>
    <property type="evidence" value="ECO:0007669"/>
    <property type="project" value="UniProtKB-UniRule"/>
</dbReference>
<evidence type="ECO:0000313" key="13">
    <source>
        <dbReference type="EMBL" id="PWS33498.1"/>
    </source>
</evidence>
<dbReference type="GO" id="GO:0003677">
    <property type="term" value="F:DNA binding"/>
    <property type="evidence" value="ECO:0007669"/>
    <property type="project" value="UniProtKB-UniRule"/>
</dbReference>
<keyword evidence="9 10" id="KW-0131">Cell cycle</keyword>
<dbReference type="GO" id="GO:0009037">
    <property type="term" value="F:tyrosine-based site-specific recombinase activity"/>
    <property type="evidence" value="ECO:0007669"/>
    <property type="project" value="UniProtKB-UniRule"/>
</dbReference>
<dbReference type="GO" id="GO:0005737">
    <property type="term" value="C:cytoplasm"/>
    <property type="evidence" value="ECO:0007669"/>
    <property type="project" value="UniProtKB-SubCell"/>
</dbReference>
<evidence type="ECO:0000256" key="7">
    <source>
        <dbReference type="ARBA" id="ARBA00023125"/>
    </source>
</evidence>
<feature type="active site" evidence="10">
    <location>
        <position position="245"/>
    </location>
</feature>
<dbReference type="RefSeq" id="WP_109928083.1">
    <property type="nucleotide sequence ID" value="NZ_QGNY01000001.1"/>
</dbReference>
<feature type="active site" evidence="10">
    <location>
        <position position="149"/>
    </location>
</feature>
<evidence type="ECO:0000256" key="6">
    <source>
        <dbReference type="ARBA" id="ARBA00022908"/>
    </source>
</evidence>
<evidence type="ECO:0000313" key="14">
    <source>
        <dbReference type="Proteomes" id="UP000245391"/>
    </source>
</evidence>
<feature type="domain" description="Core-binding (CB)" evidence="12">
    <location>
        <begin position="1"/>
        <end position="88"/>
    </location>
</feature>
<dbReference type="CDD" id="cd00798">
    <property type="entry name" value="INT_XerDC_C"/>
    <property type="match status" value="1"/>
</dbReference>
<feature type="domain" description="Tyr recombinase" evidence="11">
    <location>
        <begin position="109"/>
        <end position="293"/>
    </location>
</feature>
<sequence length="299" mass="34078">MFWSSYIKGFKSYLQLERSLSSNSVDAYLSDIDKLEQYYLSLNREPKITEVNTADLKSFISWLNDLGMQASTQARVISGLKAFFGYLMIEDVVQNNPSALIEAPKLSRKLPDTLNIYEINRLIDAIDASRPEGMRDKAMIEVMYGCGLRVTELTELKISNLYPQIEFIKVIGKGNKERLVPIGGVALKFIDLYLKEIRIHMNIKKGNEDYIFLNRFGAKLSRISVFNLIKSLAFSTGLKKTISPHTLRHSFATHLIEGGADLRAVQEMLGHSSITTTEIYTHIDRDYLRDVITQFHPRS</sequence>
<evidence type="ECO:0000259" key="12">
    <source>
        <dbReference type="PROSITE" id="PS51900"/>
    </source>
</evidence>
<dbReference type="NCBIfam" id="TIGR02225">
    <property type="entry name" value="recomb_XerD"/>
    <property type="match status" value="1"/>
</dbReference>
<keyword evidence="8 10" id="KW-0233">DNA recombination</keyword>
<evidence type="ECO:0000256" key="3">
    <source>
        <dbReference type="ARBA" id="ARBA00022490"/>
    </source>
</evidence>
<dbReference type="GO" id="GO:0006313">
    <property type="term" value="P:DNA transposition"/>
    <property type="evidence" value="ECO:0007669"/>
    <property type="project" value="UniProtKB-UniRule"/>
</dbReference>
<organism evidence="13 14">
    <name type="scientific">Pedobacter paludis</name>
    <dbReference type="NCBI Taxonomy" id="2203212"/>
    <lineage>
        <taxon>Bacteria</taxon>
        <taxon>Pseudomonadati</taxon>
        <taxon>Bacteroidota</taxon>
        <taxon>Sphingobacteriia</taxon>
        <taxon>Sphingobacteriales</taxon>
        <taxon>Sphingobacteriaceae</taxon>
        <taxon>Pedobacter</taxon>
    </lineage>
</organism>
<dbReference type="NCBIfam" id="NF001399">
    <property type="entry name" value="PRK00283.1"/>
    <property type="match status" value="1"/>
</dbReference>
<evidence type="ECO:0000256" key="5">
    <source>
        <dbReference type="ARBA" id="ARBA00022829"/>
    </source>
</evidence>
<comment type="similarity">
    <text evidence="10">Belongs to the 'phage' integrase family. XerC subfamily.</text>
</comment>
<dbReference type="EMBL" id="QGNY01000001">
    <property type="protein sequence ID" value="PWS33498.1"/>
    <property type="molecule type" value="Genomic_DNA"/>
</dbReference>
<dbReference type="InterPro" id="IPR002104">
    <property type="entry name" value="Integrase_catalytic"/>
</dbReference>
<protein>
    <recommendedName>
        <fullName evidence="10">Tyrosine recombinase XerC</fullName>
    </recommendedName>
</protein>
<dbReference type="InterPro" id="IPR011010">
    <property type="entry name" value="DNA_brk_join_enz"/>
</dbReference>
<feature type="active site" evidence="10">
    <location>
        <position position="248"/>
    </location>
</feature>
<dbReference type="PROSITE" id="PS51900">
    <property type="entry name" value="CB"/>
    <property type="match status" value="1"/>
</dbReference>
<dbReference type="GO" id="GO:0051301">
    <property type="term" value="P:cell division"/>
    <property type="evidence" value="ECO:0007669"/>
    <property type="project" value="UniProtKB-KW"/>
</dbReference>
<evidence type="ECO:0000256" key="10">
    <source>
        <dbReference type="HAMAP-Rule" id="MF_01808"/>
    </source>
</evidence>
<feature type="active site" evidence="10">
    <location>
        <position position="173"/>
    </location>
</feature>
<dbReference type="Gene3D" id="1.10.443.10">
    <property type="entry name" value="Intergrase catalytic core"/>
    <property type="match status" value="1"/>
</dbReference>
<comment type="function">
    <text evidence="10">Site-specific tyrosine recombinase, which acts by catalyzing the cutting and rejoining of the recombining DNA molecules. The XerC-XerD complex is essential to convert dimers of the bacterial chromosome into monomers to permit their segregation at cell division. It also contributes to the segregational stability of plasmids.</text>
</comment>
<name>A0A317F7J2_9SPHI</name>
<dbReference type="Proteomes" id="UP000245391">
    <property type="component" value="Unassembled WGS sequence"/>
</dbReference>
<dbReference type="InterPro" id="IPR044068">
    <property type="entry name" value="CB"/>
</dbReference>
<evidence type="ECO:0000256" key="1">
    <source>
        <dbReference type="ARBA" id="ARBA00004496"/>
    </source>
</evidence>
<keyword evidence="14" id="KW-1185">Reference proteome</keyword>
<evidence type="ECO:0000256" key="2">
    <source>
        <dbReference type="ARBA" id="ARBA00010450"/>
    </source>
</evidence>
<comment type="subunit">
    <text evidence="10">Forms a cyclic heterotetrameric complex composed of two molecules of XerC and two molecules of XerD.</text>
</comment>
<keyword evidence="6 10" id="KW-0229">DNA integration</keyword>
<feature type="active site" description="O-(3'-phospho-DNA)-tyrosine intermediate" evidence="10">
    <location>
        <position position="280"/>
    </location>
</feature>
<keyword evidence="5 10" id="KW-0159">Chromosome partition</keyword>
<comment type="similarity">
    <text evidence="2">Belongs to the 'phage' integrase family. XerD subfamily.</text>
</comment>
<gene>
    <name evidence="13" type="primary">xerD</name>
    <name evidence="10" type="synonym">xerC</name>
    <name evidence="13" type="ORF">DF947_02430</name>
</gene>
<dbReference type="InterPro" id="IPR050090">
    <property type="entry name" value="Tyrosine_recombinase_XerCD"/>
</dbReference>
<keyword evidence="4 10" id="KW-0132">Cell division</keyword>
<feature type="active site" evidence="10">
    <location>
        <position position="271"/>
    </location>
</feature>
<evidence type="ECO:0000256" key="4">
    <source>
        <dbReference type="ARBA" id="ARBA00022618"/>
    </source>
</evidence>
<reference evidence="14" key="1">
    <citation type="submission" date="2018-05" db="EMBL/GenBank/DDBJ databases">
        <title>Pedobacter paludis sp. nov., isolated from wetland soil.</title>
        <authorList>
            <person name="Zhang Y."/>
        </authorList>
    </citation>
    <scope>NUCLEOTIDE SEQUENCE [LARGE SCALE GENOMIC DNA]</scope>
    <source>
        <strain evidence="14">R-8</strain>
    </source>
</reference>
<keyword evidence="7 10" id="KW-0238">DNA-binding</keyword>
<dbReference type="InterPro" id="IPR023009">
    <property type="entry name" value="Tyrosine_recombinase_XerC/XerD"/>
</dbReference>
<keyword evidence="3 10" id="KW-0963">Cytoplasm</keyword>
<dbReference type="SUPFAM" id="SSF56349">
    <property type="entry name" value="DNA breaking-rejoining enzymes"/>
    <property type="match status" value="1"/>
</dbReference>
<evidence type="ECO:0000256" key="9">
    <source>
        <dbReference type="ARBA" id="ARBA00023306"/>
    </source>
</evidence>
<dbReference type="Pfam" id="PF00589">
    <property type="entry name" value="Phage_integrase"/>
    <property type="match status" value="1"/>
</dbReference>
<dbReference type="InterPro" id="IPR004107">
    <property type="entry name" value="Integrase_SAM-like_N"/>
</dbReference>
<dbReference type="InterPro" id="IPR011932">
    <property type="entry name" value="Recomb_XerD"/>
</dbReference>
<dbReference type="InterPro" id="IPR013762">
    <property type="entry name" value="Integrase-like_cat_sf"/>
</dbReference>
<evidence type="ECO:0000259" key="11">
    <source>
        <dbReference type="PROSITE" id="PS51898"/>
    </source>
</evidence>
<dbReference type="PANTHER" id="PTHR30349:SF81">
    <property type="entry name" value="TYROSINE RECOMBINASE XERC"/>
    <property type="match status" value="1"/>
</dbReference>
<proteinExistence type="inferred from homology"/>
<accession>A0A317F7J2</accession>
<dbReference type="AlphaFoldDB" id="A0A317F7J2"/>
<dbReference type="OrthoDB" id="9801717at2"/>
<comment type="caution">
    <text evidence="13">The sequence shown here is derived from an EMBL/GenBank/DDBJ whole genome shotgun (WGS) entry which is preliminary data.</text>
</comment>
<comment type="subcellular location">
    <subcellularLocation>
        <location evidence="1 10">Cytoplasm</location>
    </subcellularLocation>
</comment>
<dbReference type="Gene3D" id="1.10.150.130">
    <property type="match status" value="1"/>
</dbReference>
<dbReference type="HAMAP" id="MF_01808">
    <property type="entry name" value="Recomb_XerC_XerD"/>
    <property type="match status" value="1"/>
</dbReference>
<dbReference type="Pfam" id="PF02899">
    <property type="entry name" value="Phage_int_SAM_1"/>
    <property type="match status" value="1"/>
</dbReference>
<dbReference type="InterPro" id="IPR010998">
    <property type="entry name" value="Integrase_recombinase_N"/>
</dbReference>
<evidence type="ECO:0000256" key="8">
    <source>
        <dbReference type="ARBA" id="ARBA00023172"/>
    </source>
</evidence>
<dbReference type="PROSITE" id="PS51898">
    <property type="entry name" value="TYR_RECOMBINASE"/>
    <property type="match status" value="1"/>
</dbReference>